<gene>
    <name evidence="2" type="ORF">ACFOOT_13895</name>
</gene>
<feature type="signal peptide" evidence="1">
    <location>
        <begin position="1"/>
        <end position="25"/>
    </location>
</feature>
<keyword evidence="2" id="KW-0436">Ligase</keyword>
<accession>A0ABV7V5X5</accession>
<feature type="chain" id="PRO_5045928461" evidence="1">
    <location>
        <begin position="26"/>
        <end position="240"/>
    </location>
</feature>
<dbReference type="InterPro" id="IPR009097">
    <property type="entry name" value="Cyclic_Pdiesterase"/>
</dbReference>
<dbReference type="Proteomes" id="UP001595683">
    <property type="component" value="Unassembled WGS sequence"/>
</dbReference>
<keyword evidence="1" id="KW-0732">Signal</keyword>
<dbReference type="GO" id="GO:0016874">
    <property type="term" value="F:ligase activity"/>
    <property type="evidence" value="ECO:0007669"/>
    <property type="project" value="UniProtKB-KW"/>
</dbReference>
<dbReference type="RefSeq" id="WP_229815141.1">
    <property type="nucleotide sequence ID" value="NZ_BMZP01000004.1"/>
</dbReference>
<comment type="caution">
    <text evidence="2">The sequence shown here is derived from an EMBL/GenBank/DDBJ whole genome shotgun (WGS) entry which is preliminary data.</text>
</comment>
<evidence type="ECO:0000313" key="2">
    <source>
        <dbReference type="EMBL" id="MFC3672512.1"/>
    </source>
</evidence>
<keyword evidence="3" id="KW-1185">Reference proteome</keyword>
<reference evidence="3" key="1">
    <citation type="journal article" date="2019" name="Int. J. Syst. Evol. Microbiol.">
        <title>The Global Catalogue of Microorganisms (GCM) 10K type strain sequencing project: providing services to taxonomists for standard genome sequencing and annotation.</title>
        <authorList>
            <consortium name="The Broad Institute Genomics Platform"/>
            <consortium name="The Broad Institute Genome Sequencing Center for Infectious Disease"/>
            <person name="Wu L."/>
            <person name="Ma J."/>
        </authorList>
    </citation>
    <scope>NUCLEOTIDE SEQUENCE [LARGE SCALE GENOMIC DNA]</scope>
    <source>
        <strain evidence="3">KCTC 42224</strain>
    </source>
</reference>
<organism evidence="2 3">
    <name type="scientific">Novosphingobium pokkalii</name>
    <dbReference type="NCBI Taxonomy" id="1770194"/>
    <lineage>
        <taxon>Bacteria</taxon>
        <taxon>Pseudomonadati</taxon>
        <taxon>Pseudomonadota</taxon>
        <taxon>Alphaproteobacteria</taxon>
        <taxon>Sphingomonadales</taxon>
        <taxon>Sphingomonadaceae</taxon>
        <taxon>Novosphingobium</taxon>
    </lineage>
</organism>
<evidence type="ECO:0000313" key="3">
    <source>
        <dbReference type="Proteomes" id="UP001595683"/>
    </source>
</evidence>
<name>A0ABV7V5X5_9SPHN</name>
<protein>
    <submittedName>
        <fullName evidence="2">2'-5' RNA ligase family protein</fullName>
    </submittedName>
</protein>
<dbReference type="Pfam" id="PF13563">
    <property type="entry name" value="2_5_RNA_ligase2"/>
    <property type="match status" value="1"/>
</dbReference>
<proteinExistence type="predicted"/>
<sequence>MPSLIDTMKPRLVLGALATLLAALALPDAASAEALPAKLSLDIYAIPSRPIVAAVDRASAELGALGMTSFRAKGQAVHATLYLTQYPASALPRLKAAIARLARGRQPIPLAVDGAERSPTNWLFLRVTRSAALQRLADEVTLAAEPLRDHDLAPPAWMKDYPAKLPAFERYGSPNVFMQFDPHLTLLANEASPALATYMARAAQQPPRAQGRVEGIGIGLVDANGQIVKTLAEYRFTSRR</sequence>
<evidence type="ECO:0000256" key="1">
    <source>
        <dbReference type="SAM" id="SignalP"/>
    </source>
</evidence>
<dbReference type="Gene3D" id="3.90.1140.10">
    <property type="entry name" value="Cyclic phosphodiesterase"/>
    <property type="match status" value="1"/>
</dbReference>
<dbReference type="EMBL" id="JBHRYE010000022">
    <property type="protein sequence ID" value="MFC3672512.1"/>
    <property type="molecule type" value="Genomic_DNA"/>
</dbReference>
<dbReference type="SUPFAM" id="SSF55144">
    <property type="entry name" value="LigT-like"/>
    <property type="match status" value="1"/>
</dbReference>